<evidence type="ECO:0000313" key="3">
    <source>
        <dbReference type="Proteomes" id="UP000703661"/>
    </source>
</evidence>
<keyword evidence="3" id="KW-1185">Reference proteome</keyword>
<organism evidence="2 3">
    <name type="scientific">Entomortierella chlamydospora</name>
    <dbReference type="NCBI Taxonomy" id="101097"/>
    <lineage>
        <taxon>Eukaryota</taxon>
        <taxon>Fungi</taxon>
        <taxon>Fungi incertae sedis</taxon>
        <taxon>Mucoromycota</taxon>
        <taxon>Mortierellomycotina</taxon>
        <taxon>Mortierellomycetes</taxon>
        <taxon>Mortierellales</taxon>
        <taxon>Mortierellaceae</taxon>
        <taxon>Entomortierella</taxon>
    </lineage>
</organism>
<dbReference type="AlphaFoldDB" id="A0A9P6MPJ7"/>
<feature type="non-terminal residue" evidence="2">
    <location>
        <position position="1"/>
    </location>
</feature>
<dbReference type="OrthoDB" id="10314612at2759"/>
<evidence type="ECO:0000256" key="1">
    <source>
        <dbReference type="SAM" id="SignalP"/>
    </source>
</evidence>
<proteinExistence type="predicted"/>
<keyword evidence="1" id="KW-0732">Signal</keyword>
<dbReference type="Proteomes" id="UP000703661">
    <property type="component" value="Unassembled WGS sequence"/>
</dbReference>
<sequence>VVMFVKYLATAVIMCSAIAVEATRLCDTGESRAKMYGAYGPLMGTTACYYDNGGYTWTISGKNWLDGTKCDPASVVCCKINKFDPITGVYDFQIEACNHWSKNIKGKGSQENHHSCSIPPVRTCIITVSADSGWQSAEY</sequence>
<name>A0A9P6MPJ7_9FUNG</name>
<reference evidence="2" key="1">
    <citation type="journal article" date="2020" name="Fungal Divers.">
        <title>Resolving the Mortierellaceae phylogeny through synthesis of multi-gene phylogenetics and phylogenomics.</title>
        <authorList>
            <person name="Vandepol N."/>
            <person name="Liber J."/>
            <person name="Desiro A."/>
            <person name="Na H."/>
            <person name="Kennedy M."/>
            <person name="Barry K."/>
            <person name="Grigoriev I.V."/>
            <person name="Miller A.N."/>
            <person name="O'Donnell K."/>
            <person name="Stajich J.E."/>
            <person name="Bonito G."/>
        </authorList>
    </citation>
    <scope>NUCLEOTIDE SEQUENCE</scope>
    <source>
        <strain evidence="2">NRRL 2769</strain>
    </source>
</reference>
<dbReference type="EMBL" id="JAAAID010001819">
    <property type="protein sequence ID" value="KAG0008697.1"/>
    <property type="molecule type" value="Genomic_DNA"/>
</dbReference>
<protein>
    <submittedName>
        <fullName evidence="2">Uncharacterized protein</fullName>
    </submittedName>
</protein>
<feature type="chain" id="PRO_5040419104" evidence="1">
    <location>
        <begin position="23"/>
        <end position="139"/>
    </location>
</feature>
<gene>
    <name evidence="2" type="ORF">BGZ80_003155</name>
</gene>
<feature type="signal peptide" evidence="1">
    <location>
        <begin position="1"/>
        <end position="22"/>
    </location>
</feature>
<evidence type="ECO:0000313" key="2">
    <source>
        <dbReference type="EMBL" id="KAG0008697.1"/>
    </source>
</evidence>
<accession>A0A9P6MPJ7</accession>
<comment type="caution">
    <text evidence="2">The sequence shown here is derived from an EMBL/GenBank/DDBJ whole genome shotgun (WGS) entry which is preliminary data.</text>
</comment>